<dbReference type="PIRSF" id="PIRSF005962">
    <property type="entry name" value="Pept_M20D_amidohydro"/>
    <property type="match status" value="1"/>
</dbReference>
<dbReference type="Pfam" id="PF07687">
    <property type="entry name" value="M20_dimer"/>
    <property type="match status" value="1"/>
</dbReference>
<dbReference type="NCBIfam" id="TIGR01891">
    <property type="entry name" value="amidohydrolases"/>
    <property type="match status" value="1"/>
</dbReference>
<dbReference type="SUPFAM" id="SSF55031">
    <property type="entry name" value="Bacterial exopeptidase dimerisation domain"/>
    <property type="match status" value="1"/>
</dbReference>
<feature type="domain" description="Peptidase M20 dimerisation" evidence="1">
    <location>
        <begin position="173"/>
        <end position="259"/>
    </location>
</feature>
<protein>
    <submittedName>
        <fullName evidence="2">M20 peptidase aminoacylase family protein</fullName>
    </submittedName>
</protein>
<proteinExistence type="predicted"/>
<dbReference type="Proteomes" id="UP000826616">
    <property type="component" value="Chromosome"/>
</dbReference>
<name>A0ABX8YFP4_ANETH</name>
<dbReference type="Gene3D" id="3.30.70.360">
    <property type="match status" value="1"/>
</dbReference>
<evidence type="ECO:0000313" key="3">
    <source>
        <dbReference type="Proteomes" id="UP000826616"/>
    </source>
</evidence>
<evidence type="ECO:0000259" key="1">
    <source>
        <dbReference type="Pfam" id="PF07687"/>
    </source>
</evidence>
<dbReference type="InterPro" id="IPR011650">
    <property type="entry name" value="Peptidase_M20_dimer"/>
</dbReference>
<dbReference type="CDD" id="cd08018">
    <property type="entry name" value="M20_Acy1_amhX-like"/>
    <property type="match status" value="1"/>
</dbReference>
<organism evidence="2 3">
    <name type="scientific">Aneurinibacillus thermoaerophilus</name>
    <dbReference type="NCBI Taxonomy" id="143495"/>
    <lineage>
        <taxon>Bacteria</taxon>
        <taxon>Bacillati</taxon>
        <taxon>Bacillota</taxon>
        <taxon>Bacilli</taxon>
        <taxon>Bacillales</taxon>
        <taxon>Paenibacillaceae</taxon>
        <taxon>Aneurinibacillus group</taxon>
        <taxon>Aneurinibacillus</taxon>
    </lineage>
</organism>
<dbReference type="InterPro" id="IPR036264">
    <property type="entry name" value="Bact_exopeptidase_dim_dom"/>
</dbReference>
<dbReference type="Pfam" id="PF01546">
    <property type="entry name" value="Peptidase_M20"/>
    <property type="match status" value="1"/>
</dbReference>
<dbReference type="Gene3D" id="3.40.630.10">
    <property type="entry name" value="Zn peptidases"/>
    <property type="match status" value="1"/>
</dbReference>
<dbReference type="InterPro" id="IPR017439">
    <property type="entry name" value="Amidohydrolase"/>
</dbReference>
<evidence type="ECO:0000313" key="2">
    <source>
        <dbReference type="EMBL" id="QYY44397.1"/>
    </source>
</evidence>
<dbReference type="EMBL" id="CP080764">
    <property type="protein sequence ID" value="QYY44397.1"/>
    <property type="molecule type" value="Genomic_DNA"/>
</dbReference>
<keyword evidence="3" id="KW-1185">Reference proteome</keyword>
<sequence>MQTFAHLHANPEVSWKEVKTTEFLVKKLHSLGLKTITFSDCTGVVGIWENLSSGSTDGKSLTVALRADIDALWQAVDGKWRANHSCGHDAHMTVVLSAVQLLKISGFIPDGTIKVIFQPAEEMGAGALKMVEKGVADDVDYLYGVHLRPIQELPDGKASPAIYNGATLLVRGEIHGTTAHGARPHLGVNAIEVASALLRAIQDIHINPMIPSTVKMTSLHAGDEGSSNIIPDYAKFTLDVRTQSNAVLDELYEKIQTVACHTAAMFGARITLWPEGRTAAAEVAEEAKVFMKQAIEDVLGAENTAPDVITPGGEDFHFYTLERPRIKATMLGLGCGLKPGLHHPHMTFNREALISGARIMARAVVHTFEKGGVK</sequence>
<reference evidence="2 3" key="1">
    <citation type="submission" date="2021-08" db="EMBL/GenBank/DDBJ databases">
        <title>Complete genome sequence of the strain Aneurinibacillus thermoaerophilus CCM 8960.</title>
        <authorList>
            <person name="Musilova J."/>
            <person name="Kourilova X."/>
            <person name="Pernicova I."/>
            <person name="Bezdicek M."/>
            <person name="Lengerova M."/>
            <person name="Obruca S."/>
            <person name="Sedlar K."/>
        </authorList>
    </citation>
    <scope>NUCLEOTIDE SEQUENCE [LARGE SCALE GENOMIC DNA]</scope>
    <source>
        <strain evidence="2 3">CCM 8960</strain>
    </source>
</reference>
<dbReference type="PANTHER" id="PTHR11014:SF122">
    <property type="entry name" value="AMIDOHYDROLASE AMHX"/>
    <property type="match status" value="1"/>
</dbReference>
<accession>A0ABX8YFP4</accession>
<dbReference type="SUPFAM" id="SSF53187">
    <property type="entry name" value="Zn-dependent exopeptidases"/>
    <property type="match status" value="1"/>
</dbReference>
<dbReference type="InterPro" id="IPR002933">
    <property type="entry name" value="Peptidase_M20"/>
</dbReference>
<dbReference type="PANTHER" id="PTHR11014">
    <property type="entry name" value="PEPTIDASE M20 FAMILY MEMBER"/>
    <property type="match status" value="1"/>
</dbReference>
<gene>
    <name evidence="2" type="ORF">K3F53_00735</name>
</gene>
<dbReference type="InterPro" id="IPR037484">
    <property type="entry name" value="AmhX-like"/>
</dbReference>